<gene>
    <name evidence="2" type="ORF">GCM10009017_04900</name>
    <name evidence="3" type="ORF">J2752_001034</name>
</gene>
<keyword evidence="1" id="KW-1133">Transmembrane helix</keyword>
<name>A0A830FY33_9EURY</name>
<protein>
    <submittedName>
        <fullName evidence="2">Uncharacterized protein</fullName>
    </submittedName>
</protein>
<dbReference type="EMBL" id="JAGGKO010000001">
    <property type="protein sequence ID" value="MBP1954153.1"/>
    <property type="molecule type" value="Genomic_DNA"/>
</dbReference>
<reference evidence="2" key="2">
    <citation type="submission" date="2020-09" db="EMBL/GenBank/DDBJ databases">
        <authorList>
            <person name="Sun Q."/>
            <person name="Ohkuma M."/>
        </authorList>
    </citation>
    <scope>NUCLEOTIDE SEQUENCE</scope>
    <source>
        <strain evidence="2">JCM 16108</strain>
    </source>
</reference>
<comment type="caution">
    <text evidence="2">The sequence shown here is derived from an EMBL/GenBank/DDBJ whole genome shotgun (WGS) entry which is preliminary data.</text>
</comment>
<evidence type="ECO:0000313" key="4">
    <source>
        <dbReference type="Proteomes" id="UP000614609"/>
    </source>
</evidence>
<dbReference type="Proteomes" id="UP000614609">
    <property type="component" value="Unassembled WGS sequence"/>
</dbReference>
<evidence type="ECO:0000313" key="3">
    <source>
        <dbReference type="EMBL" id="MBP1954153.1"/>
    </source>
</evidence>
<keyword evidence="1" id="KW-0472">Membrane</keyword>
<reference evidence="2" key="1">
    <citation type="journal article" date="2014" name="Int. J. Syst. Evol. Microbiol.">
        <title>Complete genome sequence of Corynebacterium casei LMG S-19264T (=DSM 44701T), isolated from a smear-ripened cheese.</title>
        <authorList>
            <consortium name="US DOE Joint Genome Institute (JGI-PGF)"/>
            <person name="Walter F."/>
            <person name="Albersmeier A."/>
            <person name="Kalinowski J."/>
            <person name="Ruckert C."/>
        </authorList>
    </citation>
    <scope>NUCLEOTIDE SEQUENCE</scope>
    <source>
        <strain evidence="2">JCM 16108</strain>
    </source>
</reference>
<keyword evidence="4" id="KW-1185">Reference proteome</keyword>
<accession>A0A830FY33</accession>
<proteinExistence type="predicted"/>
<keyword evidence="1" id="KW-0812">Transmembrane</keyword>
<sequence length="51" mass="5222">MSTASAQRAGLALLLFGWFLNSASTGVFAALGLLLGFLAAAFVVGAWLADY</sequence>
<dbReference type="EMBL" id="BMOO01000001">
    <property type="protein sequence ID" value="GGM57759.1"/>
    <property type="molecule type" value="Genomic_DNA"/>
</dbReference>
<reference evidence="3" key="3">
    <citation type="submission" date="2021-03" db="EMBL/GenBank/DDBJ databases">
        <title>Genomic Encyclopedia of Type Strains, Phase IV (KMG-IV): sequencing the most valuable type-strain genomes for metagenomic binning, comparative biology and taxonomic classification.</title>
        <authorList>
            <person name="Goeker M."/>
        </authorList>
    </citation>
    <scope>NUCLEOTIDE SEQUENCE</scope>
    <source>
        <strain evidence="3">DSM 22443</strain>
    </source>
</reference>
<dbReference type="RefSeq" id="WP_188869471.1">
    <property type="nucleotide sequence ID" value="NZ_BMOO01000001.1"/>
</dbReference>
<evidence type="ECO:0000313" key="2">
    <source>
        <dbReference type="EMBL" id="GGM57759.1"/>
    </source>
</evidence>
<feature type="transmembrane region" description="Helical" evidence="1">
    <location>
        <begin position="32"/>
        <end position="49"/>
    </location>
</feature>
<evidence type="ECO:0000256" key="1">
    <source>
        <dbReference type="SAM" id="Phobius"/>
    </source>
</evidence>
<dbReference type="Proteomes" id="UP000765891">
    <property type="component" value="Unassembled WGS sequence"/>
</dbReference>
<organism evidence="2 4">
    <name type="scientific">Halarchaeum rubridurum</name>
    <dbReference type="NCBI Taxonomy" id="489911"/>
    <lineage>
        <taxon>Archaea</taxon>
        <taxon>Methanobacteriati</taxon>
        <taxon>Methanobacteriota</taxon>
        <taxon>Stenosarchaea group</taxon>
        <taxon>Halobacteria</taxon>
        <taxon>Halobacteriales</taxon>
        <taxon>Halobacteriaceae</taxon>
    </lineage>
</organism>
<dbReference type="AlphaFoldDB" id="A0A830FY33"/>